<evidence type="ECO:0000313" key="2">
    <source>
        <dbReference type="Proteomes" id="UP000034881"/>
    </source>
</evidence>
<organism evidence="1 2">
    <name type="scientific">Candidatus Daviesbacteria bacterium GW2011_GWC2_40_12</name>
    <dbReference type="NCBI Taxonomy" id="1618431"/>
    <lineage>
        <taxon>Bacteria</taxon>
        <taxon>Candidatus Daviesiibacteriota</taxon>
    </lineage>
</organism>
<dbReference type="AlphaFoldDB" id="A0A0G0TXU4"/>
<protein>
    <submittedName>
        <fullName evidence="1">Uncharacterized protein</fullName>
    </submittedName>
</protein>
<dbReference type="EMBL" id="LBYB01000001">
    <property type="protein sequence ID" value="KKR42822.1"/>
    <property type="molecule type" value="Genomic_DNA"/>
</dbReference>
<proteinExistence type="predicted"/>
<evidence type="ECO:0000313" key="1">
    <source>
        <dbReference type="EMBL" id="KKR42822.1"/>
    </source>
</evidence>
<name>A0A0G0TXU4_9BACT</name>
<dbReference type="Proteomes" id="UP000034881">
    <property type="component" value="Unassembled WGS sequence"/>
</dbReference>
<reference evidence="1 2" key="1">
    <citation type="journal article" date="2015" name="Nature">
        <title>rRNA introns, odd ribosomes, and small enigmatic genomes across a large radiation of phyla.</title>
        <authorList>
            <person name="Brown C.T."/>
            <person name="Hug L.A."/>
            <person name="Thomas B.C."/>
            <person name="Sharon I."/>
            <person name="Castelle C.J."/>
            <person name="Singh A."/>
            <person name="Wilkins M.J."/>
            <person name="Williams K.H."/>
            <person name="Banfield J.F."/>
        </authorList>
    </citation>
    <scope>NUCLEOTIDE SEQUENCE [LARGE SCALE GENOMIC DNA]</scope>
</reference>
<sequence length="96" mass="10056">MTSRPAFTTANVTLTLADTWYPLPSIQVGEGCDVVIKSKNGNTAAIKVAHDDADSKAAPFLLDNPGDSVRLKIKGTEQVVLSSGTAGQIAEVITEK</sequence>
<gene>
    <name evidence="1" type="ORF">UT77_C0001G0273</name>
</gene>
<accession>A0A0G0TXU4</accession>
<comment type="caution">
    <text evidence="1">The sequence shown here is derived from an EMBL/GenBank/DDBJ whole genome shotgun (WGS) entry which is preliminary data.</text>
</comment>